<accession>A0AAD4I4W1</accession>
<dbReference type="Proteomes" id="UP001199106">
    <property type="component" value="Unassembled WGS sequence"/>
</dbReference>
<feature type="region of interest" description="Disordered" evidence="2">
    <location>
        <begin position="569"/>
        <end position="597"/>
    </location>
</feature>
<keyword evidence="1" id="KW-0175">Coiled coil</keyword>
<evidence type="ECO:0000256" key="2">
    <source>
        <dbReference type="SAM" id="MobiDB-lite"/>
    </source>
</evidence>
<evidence type="ECO:0000256" key="1">
    <source>
        <dbReference type="SAM" id="Coils"/>
    </source>
</evidence>
<feature type="region of interest" description="Disordered" evidence="2">
    <location>
        <begin position="475"/>
        <end position="546"/>
    </location>
</feature>
<evidence type="ECO:0000313" key="3">
    <source>
        <dbReference type="EMBL" id="KAG9185863.1"/>
    </source>
</evidence>
<reference evidence="3" key="1">
    <citation type="submission" date="2021-07" db="EMBL/GenBank/DDBJ databases">
        <title>Genome Resource of American Ginseng Black Spot Pathogen Alternaria panax.</title>
        <authorList>
            <person name="Qiu C."/>
            <person name="Wang W."/>
            <person name="Liu Z."/>
        </authorList>
    </citation>
    <scope>NUCLEOTIDE SEQUENCE</scope>
    <source>
        <strain evidence="3">BNCC115425</strain>
    </source>
</reference>
<feature type="compositionally biased region" description="Acidic residues" evidence="2">
    <location>
        <begin position="580"/>
        <end position="594"/>
    </location>
</feature>
<comment type="caution">
    <text evidence="3">The sequence shown here is derived from an EMBL/GenBank/DDBJ whole genome shotgun (WGS) entry which is preliminary data.</text>
</comment>
<protein>
    <submittedName>
        <fullName evidence="3">Uncharacterized protein</fullName>
    </submittedName>
</protein>
<name>A0AAD4I4W1_9PLEO</name>
<keyword evidence="4" id="KW-1185">Reference proteome</keyword>
<evidence type="ECO:0000313" key="4">
    <source>
        <dbReference type="Proteomes" id="UP001199106"/>
    </source>
</evidence>
<feature type="compositionally biased region" description="Basic and acidic residues" evidence="2">
    <location>
        <begin position="521"/>
        <end position="541"/>
    </location>
</feature>
<proteinExistence type="predicted"/>
<dbReference type="AlphaFoldDB" id="A0AAD4I4W1"/>
<dbReference type="EMBL" id="JAANER010000010">
    <property type="protein sequence ID" value="KAG9185863.1"/>
    <property type="molecule type" value="Genomic_DNA"/>
</dbReference>
<organism evidence="3 4">
    <name type="scientific">Alternaria panax</name>
    <dbReference type="NCBI Taxonomy" id="48097"/>
    <lineage>
        <taxon>Eukaryota</taxon>
        <taxon>Fungi</taxon>
        <taxon>Dikarya</taxon>
        <taxon>Ascomycota</taxon>
        <taxon>Pezizomycotina</taxon>
        <taxon>Dothideomycetes</taxon>
        <taxon>Pleosporomycetidae</taxon>
        <taxon>Pleosporales</taxon>
        <taxon>Pleosporineae</taxon>
        <taxon>Pleosporaceae</taxon>
        <taxon>Alternaria</taxon>
        <taxon>Alternaria sect. Panax</taxon>
    </lineage>
</organism>
<feature type="region of interest" description="Disordered" evidence="2">
    <location>
        <begin position="1"/>
        <end position="29"/>
    </location>
</feature>
<feature type="region of interest" description="Disordered" evidence="2">
    <location>
        <begin position="106"/>
        <end position="140"/>
    </location>
</feature>
<feature type="coiled-coil region" evidence="1">
    <location>
        <begin position="599"/>
        <end position="629"/>
    </location>
</feature>
<feature type="compositionally biased region" description="Polar residues" evidence="2">
    <location>
        <begin position="1"/>
        <end position="18"/>
    </location>
</feature>
<gene>
    <name evidence="3" type="ORF">G6011_07194</name>
</gene>
<sequence>MRSTQPFNVYQPSGTSKENYSRPRTSHGVHSLGNNCISTSSHAYSSSTVSHTVGECTPTEFGNAVELDSKEISYTSSPDVYQPSAKLNRRSSSVPLARVLTYEPRSTLSSEHVDRDISIRSAKSPTSHPQDKKRQRRQTPFKVTIPKMTNAARHAPLEPLVAKHRRKASYDAMSELLPEIETEQVGEMGTFGVIQRYFDSQTGGPVSVTKTLCHAHSADPQEVPLPMSPEPPLSESIRKPTKIYTIGKLDLDKPPPAVSGRSPKRLTNPIFPVHIESAISTNGDFAFVADEQHSSGDENDKLDDDLHVPKKRISKRLDVGQAGRVGSSQVGRLAPPILSHDALTASADLGLNDLSYYLKHTGPSTDTQSTVQQRKKTMKLFKVKQRKTLAARVGSVEGCPQRAHRQAPIPTCAREMTTSGGARHLKIVIPTESPRNTQVVAVPTSQSRTQRRSRHISIAFDEEMLNPLASPGVERILSDPRVPSQSFSEPVPVSPRSPKRAPKSSEAVPVEDHPLATSSEPEPRASREDQTRARKLRDLQRIKRKPLPGYYEQKEQYCDRVAGALPTPAHTPEPLQESNVEVDDDHEEGIEDESSINKMARMQERVMRLQKQNTELTEALAKIVGLELEDRDLRPEDVLKAFRQVEFPR</sequence>